<evidence type="ECO:0000259" key="5">
    <source>
        <dbReference type="PROSITE" id="PS50932"/>
    </source>
</evidence>
<keyword evidence="1" id="KW-0805">Transcription regulation</keyword>
<dbReference type="CDD" id="cd06267">
    <property type="entry name" value="PBP1_LacI_sugar_binding-like"/>
    <property type="match status" value="1"/>
</dbReference>
<dbReference type="GO" id="GO:0003700">
    <property type="term" value="F:DNA-binding transcription factor activity"/>
    <property type="evidence" value="ECO:0007669"/>
    <property type="project" value="TreeGrafter"/>
</dbReference>
<dbReference type="PANTHER" id="PTHR30146">
    <property type="entry name" value="LACI-RELATED TRANSCRIPTIONAL REPRESSOR"/>
    <property type="match status" value="1"/>
</dbReference>
<evidence type="ECO:0000256" key="2">
    <source>
        <dbReference type="ARBA" id="ARBA00023125"/>
    </source>
</evidence>
<dbReference type="Pfam" id="PF00356">
    <property type="entry name" value="LacI"/>
    <property type="match status" value="1"/>
</dbReference>
<dbReference type="RefSeq" id="WP_150378425.1">
    <property type="nucleotide sequence ID" value="NZ_RZUH01000001.1"/>
</dbReference>
<keyword evidence="2" id="KW-0238">DNA-binding</keyword>
<feature type="domain" description="Rhodanese" evidence="4">
    <location>
        <begin position="138"/>
        <end position="187"/>
    </location>
</feature>
<dbReference type="PROSITE" id="PS50932">
    <property type="entry name" value="HTH_LACI_2"/>
    <property type="match status" value="1"/>
</dbReference>
<evidence type="ECO:0000256" key="1">
    <source>
        <dbReference type="ARBA" id="ARBA00023015"/>
    </source>
</evidence>
<reference evidence="6 7" key="1">
    <citation type="journal article" date="2019" name="Syst. Appl. Microbiol.">
        <title>Characterization of Bifidobacterium species in feaces of the Egyptian fruit bat: Description of B. vespertilionis sp. nov. and B. rousetti sp. nov.</title>
        <authorList>
            <person name="Modesto M."/>
            <person name="Satti M."/>
            <person name="Watanabe K."/>
            <person name="Puglisi E."/>
            <person name="Morelli L."/>
            <person name="Huang C.-H."/>
            <person name="Liou J.-S."/>
            <person name="Miyashita M."/>
            <person name="Tamura T."/>
            <person name="Saito S."/>
            <person name="Mori K."/>
            <person name="Huang L."/>
            <person name="Sciavilla P."/>
            <person name="Sandri C."/>
            <person name="Spiezio C."/>
            <person name="Vitali F."/>
            <person name="Cavalieri D."/>
            <person name="Perpetuini G."/>
            <person name="Tofalo R."/>
            <person name="Bonetti A."/>
            <person name="Arita M."/>
            <person name="Mattarelli P."/>
        </authorList>
    </citation>
    <scope>NUCLEOTIDE SEQUENCE [LARGE SCALE GENOMIC DNA]</scope>
    <source>
        <strain evidence="6 7">RST17</strain>
    </source>
</reference>
<evidence type="ECO:0000313" key="7">
    <source>
        <dbReference type="Proteomes" id="UP000410049"/>
    </source>
</evidence>
<dbReference type="SMART" id="SM00354">
    <property type="entry name" value="HTH_LACI"/>
    <property type="match status" value="1"/>
</dbReference>
<dbReference type="CDD" id="cd01392">
    <property type="entry name" value="HTH_LacI"/>
    <property type="match status" value="1"/>
</dbReference>
<protein>
    <submittedName>
        <fullName evidence="6">LacI family transcriptional regulator</fullName>
    </submittedName>
</protein>
<organism evidence="6 7">
    <name type="scientific">Bifidobacterium myosotis</name>
    <dbReference type="NCBI Taxonomy" id="1630166"/>
    <lineage>
        <taxon>Bacteria</taxon>
        <taxon>Bacillati</taxon>
        <taxon>Actinomycetota</taxon>
        <taxon>Actinomycetes</taxon>
        <taxon>Bifidobacteriales</taxon>
        <taxon>Bifidobacteriaceae</taxon>
        <taxon>Bifidobacterium</taxon>
    </lineage>
</organism>
<dbReference type="Proteomes" id="UP000410049">
    <property type="component" value="Unassembled WGS sequence"/>
</dbReference>
<dbReference type="InterPro" id="IPR010982">
    <property type="entry name" value="Lambda_DNA-bd_dom_sf"/>
</dbReference>
<dbReference type="Pfam" id="PF13377">
    <property type="entry name" value="Peripla_BP_3"/>
    <property type="match status" value="1"/>
</dbReference>
<dbReference type="AlphaFoldDB" id="A0A5M9ZPF9"/>
<dbReference type="SUPFAM" id="SSF47413">
    <property type="entry name" value="lambda repressor-like DNA-binding domains"/>
    <property type="match status" value="1"/>
</dbReference>
<dbReference type="PANTHER" id="PTHR30146:SF109">
    <property type="entry name" value="HTH-TYPE TRANSCRIPTIONAL REGULATOR GALS"/>
    <property type="match status" value="1"/>
</dbReference>
<feature type="domain" description="HTH lacI-type" evidence="5">
    <location>
        <begin position="10"/>
        <end position="63"/>
    </location>
</feature>
<evidence type="ECO:0000259" key="4">
    <source>
        <dbReference type="PROSITE" id="PS50206"/>
    </source>
</evidence>
<dbReference type="Gene3D" id="3.40.50.2300">
    <property type="match status" value="2"/>
</dbReference>
<name>A0A5M9ZPF9_9BIFI</name>
<proteinExistence type="predicted"/>
<dbReference type="EMBL" id="RZUH01000001">
    <property type="protein sequence ID" value="KAA8829504.1"/>
    <property type="molecule type" value="Genomic_DNA"/>
</dbReference>
<keyword evidence="3" id="KW-0804">Transcription</keyword>
<dbReference type="InterPro" id="IPR000843">
    <property type="entry name" value="HTH_LacI"/>
</dbReference>
<evidence type="ECO:0000256" key="3">
    <source>
        <dbReference type="ARBA" id="ARBA00023163"/>
    </source>
</evidence>
<dbReference type="InterPro" id="IPR028082">
    <property type="entry name" value="Peripla_BP_I"/>
</dbReference>
<accession>A0A5M9ZPF9</accession>
<dbReference type="InterPro" id="IPR001763">
    <property type="entry name" value="Rhodanese-like_dom"/>
</dbReference>
<gene>
    <name evidence="6" type="ORF">EMO91_00335</name>
</gene>
<sequence>MTREANKASVTIRDVAKRAGVAVSTASRALSGGSASESTREKVRRAAEELQFVPNPSARRLIGGRSNVVALVVDEPTDFLFRDDFIVGILGQLSVSLASRNLLPFLVLASPGDVGGFEELLNKSGAEGVVAVSFHEDERFLKALRSLGKPIVFVGAPPNGFKCPFVDVDNYDGGYQAGRRLVGRGCRRMALIEGPKDMPTPKERTAGFLAALAEDGLEPVMVCSGSYERENGLRSMERVLEACPDVDGVFAHSDKIAAGVLAALNKAGRRVPDDVAVIGFDDLQAASLLNPPLTTLSQPLNTVAEAATEMLSYRLEHDAWKVTSQRFPVHLAIRESA</sequence>
<evidence type="ECO:0000313" key="6">
    <source>
        <dbReference type="EMBL" id="KAA8829504.1"/>
    </source>
</evidence>
<dbReference type="Gene3D" id="1.10.260.40">
    <property type="entry name" value="lambda repressor-like DNA-binding domains"/>
    <property type="match status" value="1"/>
</dbReference>
<comment type="caution">
    <text evidence="6">The sequence shown here is derived from an EMBL/GenBank/DDBJ whole genome shotgun (WGS) entry which is preliminary data.</text>
</comment>
<dbReference type="PROSITE" id="PS50206">
    <property type="entry name" value="RHODANESE_3"/>
    <property type="match status" value="1"/>
</dbReference>
<dbReference type="SUPFAM" id="SSF53822">
    <property type="entry name" value="Periplasmic binding protein-like I"/>
    <property type="match status" value="1"/>
</dbReference>
<dbReference type="GO" id="GO:0000976">
    <property type="term" value="F:transcription cis-regulatory region binding"/>
    <property type="evidence" value="ECO:0007669"/>
    <property type="project" value="TreeGrafter"/>
</dbReference>
<dbReference type="InterPro" id="IPR046335">
    <property type="entry name" value="LacI/GalR-like_sensor"/>
</dbReference>